<feature type="chain" id="PRO_5045324645" description="AAA+ family ATPase" evidence="2">
    <location>
        <begin position="20"/>
        <end position="122"/>
    </location>
</feature>
<keyword evidence="2" id="KW-0732">Signal</keyword>
<evidence type="ECO:0000256" key="2">
    <source>
        <dbReference type="SAM" id="SignalP"/>
    </source>
</evidence>
<evidence type="ECO:0000313" key="4">
    <source>
        <dbReference type="Proteomes" id="UP001166293"/>
    </source>
</evidence>
<comment type="caution">
    <text evidence="3">The sequence shown here is derived from an EMBL/GenBank/DDBJ whole genome shotgun (WGS) entry which is preliminary data.</text>
</comment>
<evidence type="ECO:0000256" key="1">
    <source>
        <dbReference type="SAM" id="MobiDB-lite"/>
    </source>
</evidence>
<dbReference type="RefSeq" id="WP_217778672.1">
    <property type="nucleotide sequence ID" value="NZ_JAHRWL010000002.1"/>
</dbReference>
<accession>A0ABS6N8Z9</accession>
<organism evidence="3 4">
    <name type="scientific">Thalassococcus arenae</name>
    <dbReference type="NCBI Taxonomy" id="2851652"/>
    <lineage>
        <taxon>Bacteria</taxon>
        <taxon>Pseudomonadati</taxon>
        <taxon>Pseudomonadota</taxon>
        <taxon>Alphaproteobacteria</taxon>
        <taxon>Rhodobacterales</taxon>
        <taxon>Roseobacteraceae</taxon>
        <taxon>Thalassococcus</taxon>
    </lineage>
</organism>
<dbReference type="EMBL" id="JAHRWL010000002">
    <property type="protein sequence ID" value="MBV2360490.1"/>
    <property type="molecule type" value="Genomic_DNA"/>
</dbReference>
<feature type="region of interest" description="Disordered" evidence="1">
    <location>
        <begin position="103"/>
        <end position="122"/>
    </location>
</feature>
<sequence>MTRIAAITLAALIAVPASAQDNPEDDGVGLMQRGAQLFFRGLMQEMEPALDELEDLARTMEPALRDFVETMGPALRDLLSEVEDWSVYHPPEMLPNGDIILRRKTEDELRGTPPTDKEEIEL</sequence>
<feature type="signal peptide" evidence="2">
    <location>
        <begin position="1"/>
        <end position="19"/>
    </location>
</feature>
<reference evidence="3" key="1">
    <citation type="submission" date="2021-06" db="EMBL/GenBank/DDBJ databases">
        <title>Thalassococcus sp. CAU 1522 isolated from sea sand, Republic of Korea.</title>
        <authorList>
            <person name="Kim W."/>
        </authorList>
    </citation>
    <scope>NUCLEOTIDE SEQUENCE</scope>
    <source>
        <strain evidence="3">CAU 1522</strain>
    </source>
</reference>
<protein>
    <recommendedName>
        <fullName evidence="5">AAA+ family ATPase</fullName>
    </recommendedName>
</protein>
<evidence type="ECO:0000313" key="3">
    <source>
        <dbReference type="EMBL" id="MBV2360490.1"/>
    </source>
</evidence>
<dbReference type="Proteomes" id="UP001166293">
    <property type="component" value="Unassembled WGS sequence"/>
</dbReference>
<gene>
    <name evidence="3" type="ORF">KUH32_11950</name>
</gene>
<keyword evidence="4" id="KW-1185">Reference proteome</keyword>
<name>A0ABS6N8Z9_9RHOB</name>
<proteinExistence type="predicted"/>
<evidence type="ECO:0008006" key="5">
    <source>
        <dbReference type="Google" id="ProtNLM"/>
    </source>
</evidence>